<dbReference type="Proteomes" id="UP000277537">
    <property type="component" value="Unassembled WGS sequence"/>
</dbReference>
<name>A0A427ULD1_ACIJO</name>
<sequence length="236" mass="26578">MHHSPKIKVLAFDIFGTVVDWHSSIVQEVERLALNIDANQFALDWRAGYRPAMDQVVSGQQPWTSIDDIHRLILDELLVKYQISTLSEAQKSDLNFIWHRLNPWPDTVAALNQLKQDYIICTLSNGNIRLLVDLAKYAKLPWDTIFSAENFKAYKPSPQTYLGVADLLNVAPSEVMMVATHQDDLAAARSCGLLTAYIERPFEYGAAQLKDSSPCIDNNLHATDLLNLVSLLKEKA</sequence>
<reference evidence="3 4" key="1">
    <citation type="submission" date="2018-10" db="EMBL/GenBank/DDBJ databases">
        <title>Transmission dynamics of multidrug resistant bacteria on intensive care unit surfaces.</title>
        <authorList>
            <person name="D'Souza A.W."/>
            <person name="Potter R.F."/>
            <person name="Wallace M."/>
            <person name="Shupe A."/>
            <person name="Patel S."/>
            <person name="Sun S."/>
            <person name="Gul D."/>
            <person name="Kwon J.H."/>
            <person name="Andleeb S."/>
            <person name="Burnham C.-A.D."/>
            <person name="Dantas G."/>
        </authorList>
    </citation>
    <scope>NUCLEOTIDE SEQUENCE [LARGE SCALE GENOMIC DNA]</scope>
    <source>
        <strain evidence="3 4">AJ_385</strain>
    </source>
</reference>
<dbReference type="SFLD" id="SFLDG01129">
    <property type="entry name" value="C1.5:_HAD__Beta-PGM__Phosphata"/>
    <property type="match status" value="1"/>
</dbReference>
<dbReference type="AlphaFoldDB" id="A0A427ULD1"/>
<dbReference type="Gene3D" id="3.40.50.1000">
    <property type="entry name" value="HAD superfamily/HAD-like"/>
    <property type="match status" value="1"/>
</dbReference>
<evidence type="ECO:0000256" key="2">
    <source>
        <dbReference type="ARBA" id="ARBA00022801"/>
    </source>
</evidence>
<organism evidence="3 4">
    <name type="scientific">Acinetobacter johnsonii</name>
    <dbReference type="NCBI Taxonomy" id="40214"/>
    <lineage>
        <taxon>Bacteria</taxon>
        <taxon>Pseudomonadati</taxon>
        <taxon>Pseudomonadota</taxon>
        <taxon>Gammaproteobacteria</taxon>
        <taxon>Moraxellales</taxon>
        <taxon>Moraxellaceae</taxon>
        <taxon>Acinetobacter</taxon>
    </lineage>
</organism>
<dbReference type="PANTHER" id="PTHR43316">
    <property type="entry name" value="HYDROLASE, HALOACID DELAHOGENASE-RELATED"/>
    <property type="match status" value="1"/>
</dbReference>
<keyword evidence="2" id="KW-0378">Hydrolase</keyword>
<dbReference type="InterPro" id="IPR006328">
    <property type="entry name" value="2-HAD"/>
</dbReference>
<dbReference type="NCBIfam" id="TIGR01493">
    <property type="entry name" value="HAD-SF-IA-v2"/>
    <property type="match status" value="1"/>
</dbReference>
<comment type="caution">
    <text evidence="3">The sequence shown here is derived from an EMBL/GenBank/DDBJ whole genome shotgun (WGS) entry which is preliminary data.</text>
</comment>
<dbReference type="RefSeq" id="WP_125274616.1">
    <property type="nucleotide sequence ID" value="NZ_JAUDPR010000044.1"/>
</dbReference>
<dbReference type="Gene3D" id="1.10.150.240">
    <property type="entry name" value="Putative phosphatase, domain 2"/>
    <property type="match status" value="1"/>
</dbReference>
<dbReference type="InterPro" id="IPR023214">
    <property type="entry name" value="HAD_sf"/>
</dbReference>
<evidence type="ECO:0000313" key="3">
    <source>
        <dbReference type="EMBL" id="RSE21302.1"/>
    </source>
</evidence>
<dbReference type="GO" id="GO:0019120">
    <property type="term" value="F:hydrolase activity, acting on acid halide bonds, in C-halide compounds"/>
    <property type="evidence" value="ECO:0007669"/>
    <property type="project" value="InterPro"/>
</dbReference>
<dbReference type="InterPro" id="IPR051540">
    <property type="entry name" value="S-2-haloacid_dehalogenase"/>
</dbReference>
<dbReference type="Pfam" id="PF00702">
    <property type="entry name" value="Hydrolase"/>
    <property type="match status" value="1"/>
</dbReference>
<gene>
    <name evidence="3" type="ORF">EGT73_13955</name>
</gene>
<dbReference type="SFLD" id="SFLDS00003">
    <property type="entry name" value="Haloacid_Dehalogenase"/>
    <property type="match status" value="1"/>
</dbReference>
<dbReference type="NCBIfam" id="TIGR01428">
    <property type="entry name" value="HAD_type_II"/>
    <property type="match status" value="1"/>
</dbReference>
<dbReference type="EMBL" id="RHXE01000039">
    <property type="protein sequence ID" value="RSE21302.1"/>
    <property type="molecule type" value="Genomic_DNA"/>
</dbReference>
<dbReference type="InterPro" id="IPR006439">
    <property type="entry name" value="HAD-SF_hydro_IA"/>
</dbReference>
<dbReference type="SUPFAM" id="SSF56784">
    <property type="entry name" value="HAD-like"/>
    <property type="match status" value="1"/>
</dbReference>
<accession>A0A427ULD1</accession>
<dbReference type="InterPro" id="IPR023198">
    <property type="entry name" value="PGP-like_dom2"/>
</dbReference>
<comment type="similarity">
    <text evidence="1">Belongs to the HAD-like hydrolase superfamily. S-2-haloalkanoic acid dehalogenase family.</text>
</comment>
<evidence type="ECO:0000313" key="4">
    <source>
        <dbReference type="Proteomes" id="UP000277537"/>
    </source>
</evidence>
<dbReference type="PANTHER" id="PTHR43316:SF3">
    <property type="entry name" value="HALOACID DEHALOGENASE, TYPE II (AFU_ORTHOLOGUE AFUA_2G07750)-RELATED"/>
    <property type="match status" value="1"/>
</dbReference>
<protein>
    <submittedName>
        <fullName evidence="3">Haloacid dehalogenase type II</fullName>
    </submittedName>
</protein>
<dbReference type="InterPro" id="IPR036412">
    <property type="entry name" value="HAD-like_sf"/>
</dbReference>
<evidence type="ECO:0000256" key="1">
    <source>
        <dbReference type="ARBA" id="ARBA00008106"/>
    </source>
</evidence>
<proteinExistence type="inferred from homology"/>
<dbReference type="PRINTS" id="PR00413">
    <property type="entry name" value="HADHALOGNASE"/>
</dbReference>